<evidence type="ECO:0000259" key="5">
    <source>
        <dbReference type="PROSITE" id="PS51186"/>
    </source>
</evidence>
<dbReference type="HOGENOM" id="CLU_931160_0_0_1"/>
<keyword evidence="2" id="KW-0012">Acyltransferase</keyword>
<dbReference type="PANTHER" id="PTHR45896:SF1">
    <property type="entry name" value="N-ALPHA-ACETYLTRANSFERASE 30"/>
    <property type="match status" value="1"/>
</dbReference>
<protein>
    <recommendedName>
        <fullName evidence="5">N-acetyltransferase domain-containing protein</fullName>
    </recommendedName>
</protein>
<dbReference type="AlphaFoldDB" id="A0A0C3B6F9"/>
<feature type="domain" description="N-acetyltransferase" evidence="5">
    <location>
        <begin position="13"/>
        <end position="171"/>
    </location>
</feature>
<dbReference type="PANTHER" id="PTHR45896">
    <property type="entry name" value="N-ALPHA-ACETYLTRANSFERASE 30"/>
    <property type="match status" value="1"/>
</dbReference>
<evidence type="ECO:0000313" key="6">
    <source>
        <dbReference type="EMBL" id="KIM27046.1"/>
    </source>
</evidence>
<accession>A0A0C3B6F9</accession>
<gene>
    <name evidence="6" type="ORF">M408DRAFT_330207</name>
</gene>
<feature type="compositionally biased region" description="Acidic residues" evidence="4">
    <location>
        <begin position="290"/>
        <end position="299"/>
    </location>
</feature>
<keyword evidence="7" id="KW-1185">Reference proteome</keyword>
<dbReference type="Proteomes" id="UP000054097">
    <property type="component" value="Unassembled WGS sequence"/>
</dbReference>
<evidence type="ECO:0000256" key="3">
    <source>
        <dbReference type="ARBA" id="ARBA00024025"/>
    </source>
</evidence>
<dbReference type="Pfam" id="PF00583">
    <property type="entry name" value="Acetyltransf_1"/>
    <property type="match status" value="1"/>
</dbReference>
<dbReference type="STRING" id="933852.A0A0C3B6F9"/>
<evidence type="ECO:0000313" key="7">
    <source>
        <dbReference type="Proteomes" id="UP000054097"/>
    </source>
</evidence>
<evidence type="ECO:0000256" key="4">
    <source>
        <dbReference type="SAM" id="MobiDB-lite"/>
    </source>
</evidence>
<reference evidence="6 7" key="1">
    <citation type="submission" date="2014-04" db="EMBL/GenBank/DDBJ databases">
        <authorList>
            <consortium name="DOE Joint Genome Institute"/>
            <person name="Kuo A."/>
            <person name="Zuccaro A."/>
            <person name="Kohler A."/>
            <person name="Nagy L.G."/>
            <person name="Floudas D."/>
            <person name="Copeland A."/>
            <person name="Barry K.W."/>
            <person name="Cichocki N."/>
            <person name="Veneault-Fourrey C."/>
            <person name="LaButti K."/>
            <person name="Lindquist E.A."/>
            <person name="Lipzen A."/>
            <person name="Lundell T."/>
            <person name="Morin E."/>
            <person name="Murat C."/>
            <person name="Sun H."/>
            <person name="Tunlid A."/>
            <person name="Henrissat B."/>
            <person name="Grigoriev I.V."/>
            <person name="Hibbett D.S."/>
            <person name="Martin F."/>
            <person name="Nordberg H.P."/>
            <person name="Cantor M.N."/>
            <person name="Hua S.X."/>
        </authorList>
    </citation>
    <scope>NUCLEOTIDE SEQUENCE [LARGE SCALE GENOMIC DNA]</scope>
    <source>
        <strain evidence="6 7">MAFF 305830</strain>
    </source>
</reference>
<feature type="region of interest" description="Disordered" evidence="4">
    <location>
        <begin position="266"/>
        <end position="299"/>
    </location>
</feature>
<keyword evidence="1" id="KW-0808">Transferase</keyword>
<name>A0A0C3B6F9_SERVB</name>
<sequence length="299" mass="33261">MDFERTTYSNRGIFYRQYNGETDLQYIMSLVENELSEPYVVYTYRYFLQGWPNLSFLAFPEVPNGAMQHSERPIGVIVCKQSLHKGKTRRGYIAMLSVDREWRKRGIASTLVKLSIDRMTQTGAEEIVLETEVDNGAALGLYSSMGFIREKRLYRFYMNGKDAYRLVLPVIPDQSGSSVEIAISPSAPISVPHPMHIKLSNQGAPIASLETPPSPLYPIHGRTLPESESETNIEAATSFAKGGLLGAASPRSVGSADSFHVYGAHIPSSISPPLPPRHTQSMTPLRRSLEDDDSYISGR</sequence>
<dbReference type="InterPro" id="IPR044542">
    <property type="entry name" value="NAA30-like"/>
</dbReference>
<evidence type="ECO:0000256" key="1">
    <source>
        <dbReference type="ARBA" id="ARBA00022679"/>
    </source>
</evidence>
<dbReference type="EMBL" id="KN824301">
    <property type="protein sequence ID" value="KIM27046.1"/>
    <property type="molecule type" value="Genomic_DNA"/>
</dbReference>
<dbReference type="PROSITE" id="PS51186">
    <property type="entry name" value="GNAT"/>
    <property type="match status" value="1"/>
</dbReference>
<reference evidence="7" key="2">
    <citation type="submission" date="2015-01" db="EMBL/GenBank/DDBJ databases">
        <title>Evolutionary Origins and Diversification of the Mycorrhizal Mutualists.</title>
        <authorList>
            <consortium name="DOE Joint Genome Institute"/>
            <consortium name="Mycorrhizal Genomics Consortium"/>
            <person name="Kohler A."/>
            <person name="Kuo A."/>
            <person name="Nagy L.G."/>
            <person name="Floudas D."/>
            <person name="Copeland A."/>
            <person name="Barry K.W."/>
            <person name="Cichocki N."/>
            <person name="Veneault-Fourrey C."/>
            <person name="LaButti K."/>
            <person name="Lindquist E.A."/>
            <person name="Lipzen A."/>
            <person name="Lundell T."/>
            <person name="Morin E."/>
            <person name="Murat C."/>
            <person name="Riley R."/>
            <person name="Ohm R."/>
            <person name="Sun H."/>
            <person name="Tunlid A."/>
            <person name="Henrissat B."/>
            <person name="Grigoriev I.V."/>
            <person name="Hibbett D.S."/>
            <person name="Martin F."/>
        </authorList>
    </citation>
    <scope>NUCLEOTIDE SEQUENCE [LARGE SCALE GENOMIC DNA]</scope>
    <source>
        <strain evidence="7">MAFF 305830</strain>
    </source>
</reference>
<dbReference type="FunFam" id="3.40.630.30:FF:000091">
    <property type="entry name" value="Peptide alpha-N-acetyltransferase"/>
    <property type="match status" value="1"/>
</dbReference>
<dbReference type="OrthoDB" id="249099at2759"/>
<dbReference type="GO" id="GO:0031417">
    <property type="term" value="C:NatC complex"/>
    <property type="evidence" value="ECO:0007669"/>
    <property type="project" value="TreeGrafter"/>
</dbReference>
<dbReference type="Gene3D" id="3.40.630.30">
    <property type="match status" value="1"/>
</dbReference>
<organism evidence="6 7">
    <name type="scientific">Serendipita vermifera MAFF 305830</name>
    <dbReference type="NCBI Taxonomy" id="933852"/>
    <lineage>
        <taxon>Eukaryota</taxon>
        <taxon>Fungi</taxon>
        <taxon>Dikarya</taxon>
        <taxon>Basidiomycota</taxon>
        <taxon>Agaricomycotina</taxon>
        <taxon>Agaricomycetes</taxon>
        <taxon>Sebacinales</taxon>
        <taxon>Serendipitaceae</taxon>
        <taxon>Serendipita</taxon>
    </lineage>
</organism>
<comment type="similarity">
    <text evidence="3">Belongs to the acetyltransferase family. MAK3 subfamily.</text>
</comment>
<dbReference type="InterPro" id="IPR000182">
    <property type="entry name" value="GNAT_dom"/>
</dbReference>
<proteinExistence type="inferred from homology"/>
<dbReference type="InterPro" id="IPR016181">
    <property type="entry name" value="Acyl_CoA_acyltransferase"/>
</dbReference>
<dbReference type="GO" id="GO:0004596">
    <property type="term" value="F:protein-N-terminal amino-acid acetyltransferase activity"/>
    <property type="evidence" value="ECO:0007669"/>
    <property type="project" value="InterPro"/>
</dbReference>
<evidence type="ECO:0000256" key="2">
    <source>
        <dbReference type="ARBA" id="ARBA00023315"/>
    </source>
</evidence>
<dbReference type="SUPFAM" id="SSF55729">
    <property type="entry name" value="Acyl-CoA N-acyltransferases (Nat)"/>
    <property type="match status" value="1"/>
</dbReference>
<dbReference type="CDD" id="cd04301">
    <property type="entry name" value="NAT_SF"/>
    <property type="match status" value="1"/>
</dbReference>